<keyword evidence="1" id="KW-1133">Transmembrane helix</keyword>
<keyword evidence="1" id="KW-0812">Transmembrane</keyword>
<feature type="transmembrane region" description="Helical" evidence="1">
    <location>
        <begin position="27"/>
        <end position="47"/>
    </location>
</feature>
<organism evidence="2 3">
    <name type="scientific">Rhodovulum iodosum</name>
    <dbReference type="NCBI Taxonomy" id="68291"/>
    <lineage>
        <taxon>Bacteria</taxon>
        <taxon>Pseudomonadati</taxon>
        <taxon>Pseudomonadota</taxon>
        <taxon>Alphaproteobacteria</taxon>
        <taxon>Rhodobacterales</taxon>
        <taxon>Paracoccaceae</taxon>
        <taxon>Rhodovulum</taxon>
    </lineage>
</organism>
<dbReference type="EMBL" id="JBEHHI010000001">
    <property type="protein sequence ID" value="MEX5726768.1"/>
    <property type="molecule type" value="Genomic_DNA"/>
</dbReference>
<dbReference type="Proteomes" id="UP001560019">
    <property type="component" value="Unassembled WGS sequence"/>
</dbReference>
<evidence type="ECO:0008006" key="4">
    <source>
        <dbReference type="Google" id="ProtNLM"/>
    </source>
</evidence>
<name>A0ABV3XN90_9RHOB</name>
<evidence type="ECO:0000313" key="2">
    <source>
        <dbReference type="EMBL" id="MEX5726768.1"/>
    </source>
</evidence>
<dbReference type="RefSeq" id="WP_125404044.1">
    <property type="nucleotide sequence ID" value="NZ_JBEHHI010000001.1"/>
</dbReference>
<gene>
    <name evidence="2" type="ORF">Ga0609869_000121</name>
</gene>
<accession>A0ABV3XN90</accession>
<evidence type="ECO:0000313" key="3">
    <source>
        <dbReference type="Proteomes" id="UP001560019"/>
    </source>
</evidence>
<comment type="caution">
    <text evidence="2">The sequence shown here is derived from an EMBL/GenBank/DDBJ whole genome shotgun (WGS) entry which is preliminary data.</text>
</comment>
<protein>
    <recommendedName>
        <fullName evidence="4">Tetratricopeptide repeat-like domain-containing protein</fullName>
    </recommendedName>
</protein>
<reference evidence="2 3" key="1">
    <citation type="submission" date="2024-06" db="EMBL/GenBank/DDBJ databases">
        <title>Genome of Rhodovulum iodosum, a marine photoferrotroph.</title>
        <authorList>
            <person name="Bianchini G."/>
            <person name="Nikeleit V."/>
            <person name="Kappler A."/>
            <person name="Bryce C."/>
            <person name="Sanchez-Baracaldo P."/>
        </authorList>
    </citation>
    <scope>NUCLEOTIDE SEQUENCE [LARGE SCALE GENOMIC DNA]</scope>
    <source>
        <strain evidence="2 3">UT/N1</strain>
    </source>
</reference>
<keyword evidence="3" id="KW-1185">Reference proteome</keyword>
<keyword evidence="1" id="KW-0472">Membrane</keyword>
<sequence length="217" mass="23377">MSNPDSFIEEVTEEVRRDRLFALIRRYGWIAVLLVLLLVGGAAYNEWRKSRETAEARALGDALYTALDKGDAEARIAALDAVEAPGRAAALKALLTAAEETAAGERAAAAERLAALSVNTEVPELYRQLAAIKEVSLRGDAQPAETRRYVLEPLAAPGQPFRLLAMEQLALIDVETGEREQAIARLNEILQASELSAGLRQRATQLMVALGGTPDGA</sequence>
<evidence type="ECO:0000256" key="1">
    <source>
        <dbReference type="SAM" id="Phobius"/>
    </source>
</evidence>
<proteinExistence type="predicted"/>